<protein>
    <recommendedName>
        <fullName evidence="3">Sema domain-containing protein</fullName>
    </recommendedName>
</protein>
<evidence type="ECO:0000259" key="3">
    <source>
        <dbReference type="PROSITE" id="PS51004"/>
    </source>
</evidence>
<dbReference type="Proteomes" id="UP000193380">
    <property type="component" value="Unassembled WGS sequence"/>
</dbReference>
<dbReference type="InterPro" id="IPR001627">
    <property type="entry name" value="Semap_dom"/>
</dbReference>
<dbReference type="InterPro" id="IPR036352">
    <property type="entry name" value="Semap_dom_sf"/>
</dbReference>
<dbReference type="PANTHER" id="PTHR11036:SF27">
    <property type="entry name" value="SEMAPHORIN-3F"/>
    <property type="match status" value="1"/>
</dbReference>
<dbReference type="PANTHER" id="PTHR11036">
    <property type="entry name" value="SEMAPHORIN"/>
    <property type="match status" value="1"/>
</dbReference>
<dbReference type="STRING" id="8022.A0A060Z570"/>
<name>A0A060Z570_ONCMY</name>
<dbReference type="PROSITE" id="PS51004">
    <property type="entry name" value="SEMA"/>
    <property type="match status" value="1"/>
</dbReference>
<evidence type="ECO:0000313" key="4">
    <source>
        <dbReference type="EMBL" id="CDQ99151.1"/>
    </source>
</evidence>
<evidence type="ECO:0000256" key="2">
    <source>
        <dbReference type="PROSITE-ProRule" id="PRU00352"/>
    </source>
</evidence>
<evidence type="ECO:0000256" key="1">
    <source>
        <dbReference type="ARBA" id="ARBA00023180"/>
    </source>
</evidence>
<dbReference type="Gene3D" id="2.130.10.10">
    <property type="entry name" value="YVTN repeat-like/Quinoprotein amine dehydrogenase"/>
    <property type="match status" value="1"/>
</dbReference>
<dbReference type="GO" id="GO:0030335">
    <property type="term" value="P:positive regulation of cell migration"/>
    <property type="evidence" value="ECO:0007669"/>
    <property type="project" value="TreeGrafter"/>
</dbReference>
<dbReference type="GO" id="GO:0005615">
    <property type="term" value="C:extracellular space"/>
    <property type="evidence" value="ECO:0007669"/>
    <property type="project" value="TreeGrafter"/>
</dbReference>
<feature type="domain" description="Sema" evidence="3">
    <location>
        <begin position="1"/>
        <end position="100"/>
    </location>
</feature>
<dbReference type="GO" id="GO:0030215">
    <property type="term" value="F:semaphorin receptor binding"/>
    <property type="evidence" value="ECO:0007669"/>
    <property type="project" value="InterPro"/>
</dbReference>
<reference evidence="4" key="1">
    <citation type="journal article" date="2014" name="Nat. Commun.">
        <title>The rainbow trout genome provides novel insights into evolution after whole-genome duplication in vertebrates.</title>
        <authorList>
            <person name="Berthelot C."/>
            <person name="Brunet F."/>
            <person name="Chalopin D."/>
            <person name="Juanchich A."/>
            <person name="Bernard M."/>
            <person name="Noel B."/>
            <person name="Bento P."/>
            <person name="Da Silva C."/>
            <person name="Labadie K."/>
            <person name="Alberti A."/>
            <person name="Aury J.M."/>
            <person name="Louis A."/>
            <person name="Dehais P."/>
            <person name="Bardou P."/>
            <person name="Montfort J."/>
            <person name="Klopp C."/>
            <person name="Cabau C."/>
            <person name="Gaspin C."/>
            <person name="Thorgaard G.H."/>
            <person name="Boussaha M."/>
            <person name="Quillet E."/>
            <person name="Guyomard R."/>
            <person name="Galiana D."/>
            <person name="Bobe J."/>
            <person name="Volff J.N."/>
            <person name="Genet C."/>
            <person name="Wincker P."/>
            <person name="Jaillon O."/>
            <person name="Roest Crollius H."/>
            <person name="Guiguen Y."/>
        </authorList>
    </citation>
    <scope>NUCLEOTIDE SEQUENCE [LARGE SCALE GENOMIC DNA]</scope>
</reference>
<organism evidence="4 5">
    <name type="scientific">Oncorhynchus mykiss</name>
    <name type="common">Rainbow trout</name>
    <name type="synonym">Salmo gairdneri</name>
    <dbReference type="NCBI Taxonomy" id="8022"/>
    <lineage>
        <taxon>Eukaryota</taxon>
        <taxon>Metazoa</taxon>
        <taxon>Chordata</taxon>
        <taxon>Craniata</taxon>
        <taxon>Vertebrata</taxon>
        <taxon>Euteleostomi</taxon>
        <taxon>Actinopterygii</taxon>
        <taxon>Neopterygii</taxon>
        <taxon>Teleostei</taxon>
        <taxon>Protacanthopterygii</taxon>
        <taxon>Salmoniformes</taxon>
        <taxon>Salmonidae</taxon>
        <taxon>Salmoninae</taxon>
        <taxon>Oncorhynchus</taxon>
    </lineage>
</organism>
<dbReference type="GO" id="GO:0071526">
    <property type="term" value="P:semaphorin-plexin signaling pathway"/>
    <property type="evidence" value="ECO:0007669"/>
    <property type="project" value="TreeGrafter"/>
</dbReference>
<comment type="caution">
    <text evidence="2">Lacks conserved residue(s) required for the propagation of feature annotation.</text>
</comment>
<dbReference type="GO" id="GO:0045499">
    <property type="term" value="F:chemorepellent activity"/>
    <property type="evidence" value="ECO:0007669"/>
    <property type="project" value="TreeGrafter"/>
</dbReference>
<feature type="non-terminal residue" evidence="4">
    <location>
        <position position="1"/>
    </location>
</feature>
<dbReference type="GO" id="GO:0007411">
    <property type="term" value="P:axon guidance"/>
    <property type="evidence" value="ECO:0007669"/>
    <property type="project" value="TreeGrafter"/>
</dbReference>
<gene>
    <name evidence="4" type="ORF">GSONMT00041825001</name>
</gene>
<evidence type="ECO:0000313" key="5">
    <source>
        <dbReference type="Proteomes" id="UP000193380"/>
    </source>
</evidence>
<dbReference type="SUPFAM" id="SSF101912">
    <property type="entry name" value="Sema domain"/>
    <property type="match status" value="1"/>
</dbReference>
<reference evidence="4" key="2">
    <citation type="submission" date="2014-03" db="EMBL/GenBank/DDBJ databases">
        <authorList>
            <person name="Genoscope - CEA"/>
        </authorList>
    </citation>
    <scope>NUCLEOTIDE SEQUENCE</scope>
</reference>
<dbReference type="EMBL" id="FR943737">
    <property type="protein sequence ID" value="CDQ99151.1"/>
    <property type="molecule type" value="Genomic_DNA"/>
</dbReference>
<sequence>LHWPVSQQRKTECLLSGKDTNGECGNFIRLIEPWNRTHLYVCGTGAYNPVCTYVNRGHKAQAAMHLQMPQTGARANRAAQPSAVFETLGLKVGRGSGAHH</sequence>
<keyword evidence="1" id="KW-0325">Glycoprotein</keyword>
<accession>A0A060Z570</accession>
<dbReference type="GO" id="GO:0005886">
    <property type="term" value="C:plasma membrane"/>
    <property type="evidence" value="ECO:0007669"/>
    <property type="project" value="TreeGrafter"/>
</dbReference>
<dbReference type="GO" id="GO:0001755">
    <property type="term" value="P:neural crest cell migration"/>
    <property type="evidence" value="ECO:0007669"/>
    <property type="project" value="TreeGrafter"/>
</dbReference>
<dbReference type="InterPro" id="IPR027231">
    <property type="entry name" value="Semaphorin"/>
</dbReference>
<proteinExistence type="predicted"/>
<dbReference type="AlphaFoldDB" id="A0A060Z570"/>
<dbReference type="InterPro" id="IPR015943">
    <property type="entry name" value="WD40/YVTN_repeat-like_dom_sf"/>
</dbReference>
<dbReference type="PaxDb" id="8022-A0A060Z570"/>